<dbReference type="GO" id="GO:0005524">
    <property type="term" value="F:ATP binding"/>
    <property type="evidence" value="ECO:0007669"/>
    <property type="project" value="UniProtKB-KW"/>
</dbReference>
<keyword evidence="8" id="KW-0547">Nucleotide-binding</keyword>
<evidence type="ECO:0000256" key="11">
    <source>
        <dbReference type="ARBA" id="ARBA00022989"/>
    </source>
</evidence>
<dbReference type="CDD" id="cd16922">
    <property type="entry name" value="HATPase_EvgS-ArcB-TorS-like"/>
    <property type="match status" value="1"/>
</dbReference>
<dbReference type="Gene3D" id="3.30.450.20">
    <property type="entry name" value="PAS domain"/>
    <property type="match status" value="2"/>
</dbReference>
<comment type="subcellular location">
    <subcellularLocation>
        <location evidence="2">Cell membrane</location>
        <topology evidence="2">Multi-pass membrane protein</topology>
    </subcellularLocation>
</comment>
<dbReference type="SMART" id="SM00387">
    <property type="entry name" value="HATPase_c"/>
    <property type="match status" value="1"/>
</dbReference>
<dbReference type="InterPro" id="IPR005467">
    <property type="entry name" value="His_kinase_dom"/>
</dbReference>
<dbReference type="InterPro" id="IPR035965">
    <property type="entry name" value="PAS-like_dom_sf"/>
</dbReference>
<dbReference type="SUPFAM" id="SSF103190">
    <property type="entry name" value="Sensory domain-like"/>
    <property type="match status" value="1"/>
</dbReference>
<evidence type="ECO:0000259" key="15">
    <source>
        <dbReference type="PROSITE" id="PS50110"/>
    </source>
</evidence>
<dbReference type="PROSITE" id="PS50110">
    <property type="entry name" value="RESPONSE_REGULATORY"/>
    <property type="match status" value="1"/>
</dbReference>
<dbReference type="SMART" id="SM00448">
    <property type="entry name" value="REC"/>
    <property type="match status" value="1"/>
</dbReference>
<dbReference type="InterPro" id="IPR003661">
    <property type="entry name" value="HisK_dim/P_dom"/>
</dbReference>
<dbReference type="Proteomes" id="UP001293718">
    <property type="component" value="Unassembled WGS sequence"/>
</dbReference>
<organism evidence="16 17">
    <name type="scientific">Azohydromonas lata</name>
    <dbReference type="NCBI Taxonomy" id="45677"/>
    <lineage>
        <taxon>Bacteria</taxon>
        <taxon>Pseudomonadati</taxon>
        <taxon>Pseudomonadota</taxon>
        <taxon>Betaproteobacteria</taxon>
        <taxon>Burkholderiales</taxon>
        <taxon>Sphaerotilaceae</taxon>
        <taxon>Azohydromonas</taxon>
    </lineage>
</organism>
<dbReference type="Pfam" id="PF00072">
    <property type="entry name" value="Response_reg"/>
    <property type="match status" value="1"/>
</dbReference>
<dbReference type="SUPFAM" id="SSF55785">
    <property type="entry name" value="PYP-like sensor domain (PAS domain)"/>
    <property type="match status" value="1"/>
</dbReference>
<feature type="domain" description="Histidine kinase" evidence="14">
    <location>
        <begin position="525"/>
        <end position="749"/>
    </location>
</feature>
<keyword evidence="11" id="KW-0472">Membrane</keyword>
<dbReference type="SUPFAM" id="SSF55874">
    <property type="entry name" value="ATPase domain of HSP90 chaperone/DNA topoisomerase II/histidine kinase"/>
    <property type="match status" value="1"/>
</dbReference>
<evidence type="ECO:0000256" key="3">
    <source>
        <dbReference type="ARBA" id="ARBA00012438"/>
    </source>
</evidence>
<dbReference type="InterPro" id="IPR004358">
    <property type="entry name" value="Sig_transdc_His_kin-like_C"/>
</dbReference>
<evidence type="ECO:0000256" key="6">
    <source>
        <dbReference type="ARBA" id="ARBA00022679"/>
    </source>
</evidence>
<dbReference type="InterPro" id="IPR001789">
    <property type="entry name" value="Sig_transdc_resp-reg_receiver"/>
</dbReference>
<dbReference type="SUPFAM" id="SSF52172">
    <property type="entry name" value="CheY-like"/>
    <property type="match status" value="1"/>
</dbReference>
<dbReference type="SUPFAM" id="SSF47384">
    <property type="entry name" value="Homodimeric domain of signal transducing histidine kinase"/>
    <property type="match status" value="1"/>
</dbReference>
<keyword evidence="10 16" id="KW-0067">ATP-binding</keyword>
<dbReference type="InterPro" id="IPR029151">
    <property type="entry name" value="Sensor-like_sf"/>
</dbReference>
<feature type="domain" description="Response regulatory" evidence="15">
    <location>
        <begin position="775"/>
        <end position="892"/>
    </location>
</feature>
<keyword evidence="5 13" id="KW-0597">Phosphoprotein</keyword>
<evidence type="ECO:0000256" key="9">
    <source>
        <dbReference type="ARBA" id="ARBA00022777"/>
    </source>
</evidence>
<evidence type="ECO:0000256" key="5">
    <source>
        <dbReference type="ARBA" id="ARBA00022553"/>
    </source>
</evidence>
<feature type="modified residue" description="4-aspartylphosphate" evidence="13">
    <location>
        <position position="824"/>
    </location>
</feature>
<evidence type="ECO:0000259" key="14">
    <source>
        <dbReference type="PROSITE" id="PS50109"/>
    </source>
</evidence>
<keyword evidence="9" id="KW-0418">Kinase</keyword>
<dbReference type="Pfam" id="PF02518">
    <property type="entry name" value="HATPase_c"/>
    <property type="match status" value="1"/>
</dbReference>
<dbReference type="CDD" id="cd17546">
    <property type="entry name" value="REC_hyHK_CKI1_RcsC-like"/>
    <property type="match status" value="1"/>
</dbReference>
<evidence type="ECO:0000256" key="10">
    <source>
        <dbReference type="ARBA" id="ARBA00022840"/>
    </source>
</evidence>
<proteinExistence type="predicted"/>
<dbReference type="EMBL" id="JAXOJX010000014">
    <property type="protein sequence ID" value="MDZ5457070.1"/>
    <property type="molecule type" value="Genomic_DNA"/>
</dbReference>
<evidence type="ECO:0000256" key="4">
    <source>
        <dbReference type="ARBA" id="ARBA00022475"/>
    </source>
</evidence>
<gene>
    <name evidence="16" type="ORF">SM757_10865</name>
</gene>
<dbReference type="RefSeq" id="WP_322465484.1">
    <property type="nucleotide sequence ID" value="NZ_JAXOJX010000014.1"/>
</dbReference>
<dbReference type="PRINTS" id="PR00344">
    <property type="entry name" value="BCTRLSENSOR"/>
</dbReference>
<keyword evidence="11" id="KW-1133">Transmembrane helix</keyword>
<dbReference type="PROSITE" id="PS50109">
    <property type="entry name" value="HIS_KIN"/>
    <property type="match status" value="1"/>
</dbReference>
<keyword evidence="4" id="KW-1003">Cell membrane</keyword>
<evidence type="ECO:0000256" key="8">
    <source>
        <dbReference type="ARBA" id="ARBA00022741"/>
    </source>
</evidence>
<dbReference type="Gene3D" id="1.10.287.130">
    <property type="match status" value="1"/>
</dbReference>
<keyword evidence="12" id="KW-0902">Two-component regulatory system</keyword>
<evidence type="ECO:0000256" key="12">
    <source>
        <dbReference type="ARBA" id="ARBA00023012"/>
    </source>
</evidence>
<evidence type="ECO:0000256" key="7">
    <source>
        <dbReference type="ARBA" id="ARBA00022692"/>
    </source>
</evidence>
<evidence type="ECO:0000256" key="1">
    <source>
        <dbReference type="ARBA" id="ARBA00000085"/>
    </source>
</evidence>
<dbReference type="Gene3D" id="3.30.565.10">
    <property type="entry name" value="Histidine kinase-like ATPase, C-terminal domain"/>
    <property type="match status" value="1"/>
</dbReference>
<dbReference type="PANTHER" id="PTHR43047:SF64">
    <property type="entry name" value="HISTIDINE KINASE CONTAINING CHEY-HOMOLOGOUS RECEIVER DOMAIN AND PAS DOMAIN-RELATED"/>
    <property type="match status" value="1"/>
</dbReference>
<sequence>MPRSENSSRRRFGLRTLLTLMALLLSTLVAGVLGAMRTVQLREQAQATAGALNLQQASAVAATVDADLGRMGRDLQAQARLIMHMDPRLQPAPLRLLLEGLFDAPNFAWAGIADARGRVLAAPHDRLVGRDVSGRGWWGAALNGLHFGDVREARLLAGLLPPLPKGEPWRFIDIAAPLRTADGGVAGVLSVHVSWPWLRERIALYARAAPAQGSQLFIAGRDARQRLGPEGEMGAPLPLQPLLSHGAEGWTVLAWPDGRHYVTAWAASRGSDPYAGLGWVTLVRTPVQALEEANAAALRWVWGSAGLLVVGATALAWLLSTLVLLPLGQFLARVRGVAGGAAVPPPRLLPAEFANLHEVVLALVDQLRDKEAALRAALEDVRGDLANVGRALPGLLFTRVQRGDEVHYRYLSASAEHYLGLPRQHILADRSGCAWLSRVDEADRERLGPVLHQARDERAPLTFTFRVRGADDAWRSMQATLVPRDQGEATQDRVLDGIVLDITPLELARTQAQRASEAKDRFLAAMSHELRTPLNGILGYAQLLQARLADPDNRVNAQRIHQAGEQLLRILNEVLDLAKIEAERLELERQPLRLEAVLQGCHELFAPSAAAKGLRLTLALADGELPWVLGDAARLQQVLSNLLSNALKFTEHGGVTLTLRRPGGTGTPPGLLPVDIEVRDTGIGLSGEQRARLFEPFAQAESFTSRRYGGTGLGLWISRRLVQAMGGDIAVESTPGQGTAVRLHVPFERAPAEALAPVAPPAPAHLAPGRAPTLRVLVVDDVAINREVLGALLRQRGHSVLECADGESAIARVAEGGVDLVLMDVEMPGLDGLEAARRIRALPGAAGRVPLWAVTGRAFEQDVAQVHAAGMDGHFSKPVNFARLGDVLQAVQERRDGPQR</sequence>
<reference evidence="16 17" key="1">
    <citation type="submission" date="2023-11" db="EMBL/GenBank/DDBJ databases">
        <title>Draft genome of Azohydromonas lata strain H1 (DSM1123), a polyhydroxyalkanoate producer.</title>
        <authorList>
            <person name="Traversa D."/>
            <person name="D'Addabbo P."/>
            <person name="Pazzani C."/>
            <person name="Manzari C."/>
            <person name="Chiara M."/>
            <person name="Scrascia M."/>
        </authorList>
    </citation>
    <scope>NUCLEOTIDE SEQUENCE [LARGE SCALE GENOMIC DNA]</scope>
    <source>
        <strain evidence="16 17">H1</strain>
    </source>
</reference>
<evidence type="ECO:0000313" key="17">
    <source>
        <dbReference type="Proteomes" id="UP001293718"/>
    </source>
</evidence>
<protein>
    <recommendedName>
        <fullName evidence="3">histidine kinase</fullName>
        <ecNumber evidence="3">2.7.13.3</ecNumber>
    </recommendedName>
</protein>
<dbReference type="Gene3D" id="3.40.50.2300">
    <property type="match status" value="1"/>
</dbReference>
<dbReference type="EC" id="2.7.13.3" evidence="3"/>
<dbReference type="InterPro" id="IPR011006">
    <property type="entry name" value="CheY-like_superfamily"/>
</dbReference>
<dbReference type="PANTHER" id="PTHR43047">
    <property type="entry name" value="TWO-COMPONENT HISTIDINE PROTEIN KINASE"/>
    <property type="match status" value="1"/>
</dbReference>
<dbReference type="CDD" id="cd00082">
    <property type="entry name" value="HisKA"/>
    <property type="match status" value="1"/>
</dbReference>
<evidence type="ECO:0000256" key="13">
    <source>
        <dbReference type="PROSITE-ProRule" id="PRU00169"/>
    </source>
</evidence>
<comment type="caution">
    <text evidence="16">The sequence shown here is derived from an EMBL/GenBank/DDBJ whole genome shotgun (WGS) entry which is preliminary data.</text>
</comment>
<dbReference type="InterPro" id="IPR003594">
    <property type="entry name" value="HATPase_dom"/>
</dbReference>
<dbReference type="Pfam" id="PF00512">
    <property type="entry name" value="HisKA"/>
    <property type="match status" value="1"/>
</dbReference>
<accession>A0ABU5IEX7</accession>
<evidence type="ECO:0000313" key="16">
    <source>
        <dbReference type="EMBL" id="MDZ5457070.1"/>
    </source>
</evidence>
<evidence type="ECO:0000256" key="2">
    <source>
        <dbReference type="ARBA" id="ARBA00004651"/>
    </source>
</evidence>
<dbReference type="InterPro" id="IPR036097">
    <property type="entry name" value="HisK_dim/P_sf"/>
</dbReference>
<keyword evidence="7" id="KW-0812">Transmembrane</keyword>
<name>A0ABU5IEX7_9BURK</name>
<dbReference type="InterPro" id="IPR036890">
    <property type="entry name" value="HATPase_C_sf"/>
</dbReference>
<keyword evidence="17" id="KW-1185">Reference proteome</keyword>
<keyword evidence="6" id="KW-0808">Transferase</keyword>
<comment type="catalytic activity">
    <reaction evidence="1">
        <text>ATP + protein L-histidine = ADP + protein N-phospho-L-histidine.</text>
        <dbReference type="EC" id="2.7.13.3"/>
    </reaction>
</comment>
<dbReference type="SMART" id="SM00388">
    <property type="entry name" value="HisKA"/>
    <property type="match status" value="1"/>
</dbReference>